<evidence type="ECO:0000313" key="3">
    <source>
        <dbReference type="Proteomes" id="UP000602647"/>
    </source>
</evidence>
<dbReference type="Pfam" id="PF13302">
    <property type="entry name" value="Acetyltransf_3"/>
    <property type="match status" value="1"/>
</dbReference>
<name>A0A923SQ05_9FIRM</name>
<dbReference type="Proteomes" id="UP000602647">
    <property type="component" value="Unassembled WGS sequence"/>
</dbReference>
<dbReference type="PROSITE" id="PS51186">
    <property type="entry name" value="GNAT"/>
    <property type="match status" value="1"/>
</dbReference>
<dbReference type="InterPro" id="IPR016181">
    <property type="entry name" value="Acyl_CoA_acyltransferase"/>
</dbReference>
<accession>A0A923SQ05</accession>
<keyword evidence="3" id="KW-1185">Reference proteome</keyword>
<dbReference type="CDD" id="cd04301">
    <property type="entry name" value="NAT_SF"/>
    <property type="match status" value="1"/>
</dbReference>
<dbReference type="InterPro" id="IPR000182">
    <property type="entry name" value="GNAT_dom"/>
</dbReference>
<dbReference type="Gene3D" id="3.40.630.30">
    <property type="match status" value="1"/>
</dbReference>
<sequence>METKNLIIRETVFEDCEFFARWETDPEVTRFLSYEDDRSYPEIVEEWILDKQDPAKLQFTVVKKEIQQPIGRICISRMDPKSDSLDITKLYIAGEANRKVGFGKELMRELLEYCFVFLHMERVTLDYYTGNKAAAALYEKMGFQSEGTARNAAKKNGKYYDLHLMSMLRSEFFERVHDR</sequence>
<proteinExistence type="predicted"/>
<dbReference type="SUPFAM" id="SSF55729">
    <property type="entry name" value="Acyl-CoA N-acyltransferases (Nat)"/>
    <property type="match status" value="1"/>
</dbReference>
<comment type="caution">
    <text evidence="2">The sequence shown here is derived from an EMBL/GenBank/DDBJ whole genome shotgun (WGS) entry which is preliminary data.</text>
</comment>
<dbReference type="AlphaFoldDB" id="A0A923SQ05"/>
<reference evidence="2" key="1">
    <citation type="submission" date="2020-08" db="EMBL/GenBank/DDBJ databases">
        <title>Genome public.</title>
        <authorList>
            <person name="Liu C."/>
            <person name="Sun Q."/>
        </authorList>
    </citation>
    <scope>NUCLEOTIDE SEQUENCE</scope>
    <source>
        <strain evidence="2">BX12</strain>
    </source>
</reference>
<dbReference type="EMBL" id="JACRYT010000003">
    <property type="protein sequence ID" value="MBC6679091.1"/>
    <property type="molecule type" value="Genomic_DNA"/>
</dbReference>
<organism evidence="2 3">
    <name type="scientific">Zhenpiania hominis</name>
    <dbReference type="NCBI Taxonomy" id="2763644"/>
    <lineage>
        <taxon>Bacteria</taxon>
        <taxon>Bacillati</taxon>
        <taxon>Bacillota</taxon>
        <taxon>Clostridia</taxon>
        <taxon>Peptostreptococcales</taxon>
        <taxon>Anaerovoracaceae</taxon>
        <taxon>Zhenpiania</taxon>
    </lineage>
</organism>
<feature type="domain" description="N-acetyltransferase" evidence="1">
    <location>
        <begin position="6"/>
        <end position="166"/>
    </location>
</feature>
<evidence type="ECO:0000313" key="2">
    <source>
        <dbReference type="EMBL" id="MBC6679091.1"/>
    </source>
</evidence>
<protein>
    <submittedName>
        <fullName evidence="2">GNAT family N-acetyltransferase</fullName>
    </submittedName>
</protein>
<evidence type="ECO:0000259" key="1">
    <source>
        <dbReference type="PROSITE" id="PS51186"/>
    </source>
</evidence>
<dbReference type="GO" id="GO:0016747">
    <property type="term" value="F:acyltransferase activity, transferring groups other than amino-acyl groups"/>
    <property type="evidence" value="ECO:0007669"/>
    <property type="project" value="InterPro"/>
</dbReference>
<dbReference type="PANTHER" id="PTHR43415:SF3">
    <property type="entry name" value="GNAT-FAMILY ACETYLTRANSFERASE"/>
    <property type="match status" value="1"/>
</dbReference>
<dbReference type="RefSeq" id="WP_187302200.1">
    <property type="nucleotide sequence ID" value="NZ_CBCTON010000015.1"/>
</dbReference>
<dbReference type="PANTHER" id="PTHR43415">
    <property type="entry name" value="SPERMIDINE N(1)-ACETYLTRANSFERASE"/>
    <property type="match status" value="1"/>
</dbReference>
<gene>
    <name evidence="2" type="ORF">H9L42_04535</name>
</gene>